<dbReference type="Proteomes" id="UP000037460">
    <property type="component" value="Unassembled WGS sequence"/>
</dbReference>
<feature type="repeat" description="ANK" evidence="3">
    <location>
        <begin position="247"/>
        <end position="279"/>
    </location>
</feature>
<dbReference type="Pfam" id="PF00023">
    <property type="entry name" value="Ank"/>
    <property type="match status" value="1"/>
</dbReference>
<reference evidence="6" key="1">
    <citation type="journal article" date="2015" name="PLoS Genet.">
        <title>Genome Sequence and Transcriptome Analyses of Chrysochromulina tobin: Metabolic Tools for Enhanced Algal Fitness in the Prominent Order Prymnesiales (Haptophyceae).</title>
        <authorList>
            <person name="Hovde B.T."/>
            <person name="Deodato C.R."/>
            <person name="Hunsperger H.M."/>
            <person name="Ryken S.A."/>
            <person name="Yost W."/>
            <person name="Jha R.K."/>
            <person name="Patterson J."/>
            <person name="Monnat R.J. Jr."/>
            <person name="Barlow S.B."/>
            <person name="Starkenburg S.R."/>
            <person name="Cattolico R.A."/>
        </authorList>
    </citation>
    <scope>NUCLEOTIDE SEQUENCE</scope>
    <source>
        <strain evidence="6">CCMP291</strain>
    </source>
</reference>
<dbReference type="PROSITE" id="PS50297">
    <property type="entry name" value="ANK_REP_REGION"/>
    <property type="match status" value="2"/>
</dbReference>
<keyword evidence="1" id="KW-0677">Repeat</keyword>
<dbReference type="InterPro" id="IPR036770">
    <property type="entry name" value="Ankyrin_rpt-contain_sf"/>
</dbReference>
<dbReference type="Gene3D" id="1.25.40.20">
    <property type="entry name" value="Ankyrin repeat-containing domain"/>
    <property type="match status" value="2"/>
</dbReference>
<comment type="caution">
    <text evidence="5">The sequence shown here is derived from an EMBL/GenBank/DDBJ whole genome shotgun (WGS) entry which is preliminary data.</text>
</comment>
<protein>
    <submittedName>
        <fullName evidence="5">Ankyrin repeat protein</fullName>
    </submittedName>
</protein>
<dbReference type="AlphaFoldDB" id="A0A0M0J5K8"/>
<feature type="compositionally biased region" description="Polar residues" evidence="4">
    <location>
        <begin position="92"/>
        <end position="108"/>
    </location>
</feature>
<evidence type="ECO:0000313" key="6">
    <source>
        <dbReference type="Proteomes" id="UP000037460"/>
    </source>
</evidence>
<evidence type="ECO:0000256" key="4">
    <source>
        <dbReference type="SAM" id="MobiDB-lite"/>
    </source>
</evidence>
<accession>A0A0M0J5K8</accession>
<evidence type="ECO:0000313" key="5">
    <source>
        <dbReference type="EMBL" id="KOO21894.1"/>
    </source>
</evidence>
<feature type="repeat" description="ANK" evidence="3">
    <location>
        <begin position="169"/>
        <end position="201"/>
    </location>
</feature>
<proteinExistence type="predicted"/>
<keyword evidence="6" id="KW-1185">Reference proteome</keyword>
<gene>
    <name evidence="5" type="ORF">Ctob_000275</name>
</gene>
<keyword evidence="2 3" id="KW-0040">ANK repeat</keyword>
<dbReference type="EMBL" id="JWZX01003325">
    <property type="protein sequence ID" value="KOO21894.1"/>
    <property type="molecule type" value="Genomic_DNA"/>
</dbReference>
<organism evidence="5 6">
    <name type="scientific">Chrysochromulina tobinii</name>
    <dbReference type="NCBI Taxonomy" id="1460289"/>
    <lineage>
        <taxon>Eukaryota</taxon>
        <taxon>Haptista</taxon>
        <taxon>Haptophyta</taxon>
        <taxon>Prymnesiophyceae</taxon>
        <taxon>Prymnesiales</taxon>
        <taxon>Chrysochromulinaceae</taxon>
        <taxon>Chrysochromulina</taxon>
    </lineage>
</organism>
<dbReference type="Pfam" id="PF12796">
    <property type="entry name" value="Ank_2"/>
    <property type="match status" value="1"/>
</dbReference>
<name>A0A0M0J5K8_9EUKA</name>
<dbReference type="PANTHER" id="PTHR24171:SF8">
    <property type="entry name" value="BRCA1-ASSOCIATED RING DOMAIN PROTEIN 1"/>
    <property type="match status" value="1"/>
</dbReference>
<evidence type="ECO:0000256" key="2">
    <source>
        <dbReference type="ARBA" id="ARBA00023043"/>
    </source>
</evidence>
<dbReference type="SUPFAM" id="SSF48403">
    <property type="entry name" value="Ankyrin repeat"/>
    <property type="match status" value="1"/>
</dbReference>
<dbReference type="PROSITE" id="PS50088">
    <property type="entry name" value="ANK_REPEAT"/>
    <property type="match status" value="2"/>
</dbReference>
<dbReference type="SMART" id="SM00248">
    <property type="entry name" value="ANK"/>
    <property type="match status" value="4"/>
</dbReference>
<dbReference type="OrthoDB" id="248506at2759"/>
<feature type="region of interest" description="Disordered" evidence="4">
    <location>
        <begin position="83"/>
        <end position="119"/>
    </location>
</feature>
<dbReference type="GO" id="GO:0085020">
    <property type="term" value="P:protein K6-linked ubiquitination"/>
    <property type="evidence" value="ECO:0007669"/>
    <property type="project" value="TreeGrafter"/>
</dbReference>
<evidence type="ECO:0000256" key="3">
    <source>
        <dbReference type="PROSITE-ProRule" id="PRU00023"/>
    </source>
</evidence>
<dbReference type="InterPro" id="IPR002110">
    <property type="entry name" value="Ankyrin_rpt"/>
</dbReference>
<dbReference type="PANTHER" id="PTHR24171">
    <property type="entry name" value="ANKYRIN REPEAT DOMAIN-CONTAINING PROTEIN 39-RELATED"/>
    <property type="match status" value="1"/>
</dbReference>
<dbReference type="GO" id="GO:0004842">
    <property type="term" value="F:ubiquitin-protein transferase activity"/>
    <property type="evidence" value="ECO:0007669"/>
    <property type="project" value="TreeGrafter"/>
</dbReference>
<sequence>MPASAFHDKTYGSIERGNVLGDRSSVRQSRYFRQYESGNAVKSILGTDNLRWDVDRKEGVFQGHAVYDGSRQEYDNEAVVRAAADQQADRQPQTYAPVQPAATQQPSRKQLGVGSGRSTMSTTDDALWNAVGSRDLAEVQRLLRQGANPNMICPDGWVKDECRPKDGSVGRSLLHHAAWAGDLNIFKLLVAHGADVESRRNTAWRPHGGVRGRGSTCLHHAVMYNRRPIVEYLLDECGCDLNQPGEQGYTPLHLAAKFNLPQLVELLLLRGARTDMLTKDEKTARDLAAPKQERSHMQMDGMLELFDRSPTHATIATPRRSRSALWLANLC</sequence>
<evidence type="ECO:0000256" key="1">
    <source>
        <dbReference type="ARBA" id="ARBA00022737"/>
    </source>
</evidence>